<organism evidence="1 2">
    <name type="scientific">Archangium gephyra</name>
    <dbReference type="NCBI Taxonomy" id="48"/>
    <lineage>
        <taxon>Bacteria</taxon>
        <taxon>Pseudomonadati</taxon>
        <taxon>Myxococcota</taxon>
        <taxon>Myxococcia</taxon>
        <taxon>Myxococcales</taxon>
        <taxon>Cystobacterineae</taxon>
        <taxon>Archangiaceae</taxon>
        <taxon>Archangium</taxon>
    </lineage>
</organism>
<gene>
    <name evidence="1" type="ORF">ATI61_110192</name>
</gene>
<protein>
    <submittedName>
        <fullName evidence="1">Uncharacterized protein</fullName>
    </submittedName>
</protein>
<accession>A0ABX9JUA3</accession>
<dbReference type="EMBL" id="QUMU01000010">
    <property type="protein sequence ID" value="REG27185.1"/>
    <property type="molecule type" value="Genomic_DNA"/>
</dbReference>
<comment type="caution">
    <text evidence="1">The sequence shown here is derived from an EMBL/GenBank/DDBJ whole genome shotgun (WGS) entry which is preliminary data.</text>
</comment>
<name>A0ABX9JUA3_9BACT</name>
<proteinExistence type="predicted"/>
<evidence type="ECO:0000313" key="1">
    <source>
        <dbReference type="EMBL" id="REG27185.1"/>
    </source>
</evidence>
<dbReference type="Proteomes" id="UP000256345">
    <property type="component" value="Unassembled WGS sequence"/>
</dbReference>
<reference evidence="1 2" key="1">
    <citation type="submission" date="2018-08" db="EMBL/GenBank/DDBJ databases">
        <title>Genomic Encyclopedia of Archaeal and Bacterial Type Strains, Phase II (KMG-II): from individual species to whole genera.</title>
        <authorList>
            <person name="Goeker M."/>
        </authorList>
    </citation>
    <scope>NUCLEOTIDE SEQUENCE [LARGE SCALE GENOMIC DNA]</scope>
    <source>
        <strain evidence="1 2">DSM 2261</strain>
    </source>
</reference>
<evidence type="ECO:0000313" key="2">
    <source>
        <dbReference type="Proteomes" id="UP000256345"/>
    </source>
</evidence>
<keyword evidence="2" id="KW-1185">Reference proteome</keyword>
<dbReference type="RefSeq" id="WP_047859447.1">
    <property type="nucleotide sequence ID" value="NZ_CP011509.1"/>
</dbReference>
<sequence>MTDKTTKALLMAIVVLLALNLYTASGGGLIQQAHAQSISPVRCIIDRPIEVKRISEPVTVRNDKSSSLTVAFEQEVLTCGAGGMGACALRTVEMKR</sequence>